<evidence type="ECO:0000259" key="2">
    <source>
        <dbReference type="Pfam" id="PF02120"/>
    </source>
</evidence>
<keyword evidence="3" id="KW-0966">Cell projection</keyword>
<evidence type="ECO:0000313" key="4">
    <source>
        <dbReference type="Proteomes" id="UP000279911"/>
    </source>
</evidence>
<dbReference type="OrthoDB" id="2112988at2"/>
<feature type="compositionally biased region" description="Basic and acidic residues" evidence="1">
    <location>
        <begin position="382"/>
        <end position="394"/>
    </location>
</feature>
<sequence>MEIGSLGFFNAAAMGKQAAPTKEGNSFGFAGMMAALMSGNKETSSVGIGNNGALPENISELMEFLNLADLLEMEDGLKLIDAAVSNPEEVLSSALEALGGRKEDLLLFLQKWAGSNETGKPNTDDELIASLAASLHEIARLQQNDPFLKLGKDDIQSVKVLKLYEMLTRYADGQEAKNLVSLKESLSHLTEALRTQMKNNIQTEALQNRFTQVAKELNIFSAKKVILSETASSVDSGSSLKAEGPAGTVSFLPHMTKGEQLTLMMNNPEKPVSVEQLMKQFESILAKSQFMNSGGTQKLFIKLFPEHLGSIRVELFQKDQTMMARIITSTGTAKDTLESQINGLKQAFAAQNISVDRIEVTQQGTQQERFLNRDSQQQQRQPEQEQERKEEKGDFTVTFEEALLNTEA</sequence>
<dbReference type="Pfam" id="PF02120">
    <property type="entry name" value="Flg_hook"/>
    <property type="match status" value="1"/>
</dbReference>
<dbReference type="RefSeq" id="WP_125479115.1">
    <property type="nucleotide sequence ID" value="NZ_RSFW01000009.1"/>
</dbReference>
<feature type="domain" description="Flagellar hook-length control protein-like C-terminal" evidence="2">
    <location>
        <begin position="289"/>
        <end position="367"/>
    </location>
</feature>
<comment type="caution">
    <text evidence="3">The sequence shown here is derived from an EMBL/GenBank/DDBJ whole genome shotgun (WGS) entry which is preliminary data.</text>
</comment>
<accession>A0A3R9KX24</accession>
<reference evidence="4" key="1">
    <citation type="submission" date="2018-12" db="EMBL/GenBank/DDBJ databases">
        <title>Bacillus chawlae sp. nov., Bacillus glennii sp. nov., and Bacillus saganii sp. nov. Isolated from the Vehicle Assembly Building at Kennedy Space Center where the Viking Spacecraft were Assembled.</title>
        <authorList>
            <person name="Seuylemezian A."/>
            <person name="Vaishampayan P."/>
        </authorList>
    </citation>
    <scope>NUCLEOTIDE SEQUENCE [LARGE SCALE GENOMIC DNA]</scope>
    <source>
        <strain evidence="4">DSM 13966</strain>
    </source>
</reference>
<evidence type="ECO:0000256" key="1">
    <source>
        <dbReference type="SAM" id="MobiDB-lite"/>
    </source>
</evidence>
<dbReference type="InterPro" id="IPR021136">
    <property type="entry name" value="Flagellar_hook_control-like_C"/>
</dbReference>
<keyword evidence="3" id="KW-0282">Flagellum</keyword>
<dbReference type="AlphaFoldDB" id="A0A3R9KX24"/>
<keyword evidence="3" id="KW-0969">Cilium</keyword>
<name>A0A3R9KX24_9BACI</name>
<gene>
    <name evidence="3" type="ORF">EJA10_06035</name>
</gene>
<dbReference type="EMBL" id="RSFW01000009">
    <property type="protein sequence ID" value="RSD28021.1"/>
    <property type="molecule type" value="Genomic_DNA"/>
</dbReference>
<proteinExistence type="predicted"/>
<dbReference type="Proteomes" id="UP000279911">
    <property type="component" value="Unassembled WGS sequence"/>
</dbReference>
<organism evidence="3 4">
    <name type="scientific">Mesobacillus subterraneus</name>
    <dbReference type="NCBI Taxonomy" id="285983"/>
    <lineage>
        <taxon>Bacteria</taxon>
        <taxon>Bacillati</taxon>
        <taxon>Bacillota</taxon>
        <taxon>Bacilli</taxon>
        <taxon>Bacillales</taxon>
        <taxon>Bacillaceae</taxon>
        <taxon>Mesobacillus</taxon>
    </lineage>
</organism>
<protein>
    <submittedName>
        <fullName evidence="3">Flagellar hook-length control protein FliK</fullName>
    </submittedName>
</protein>
<feature type="region of interest" description="Disordered" evidence="1">
    <location>
        <begin position="365"/>
        <end position="396"/>
    </location>
</feature>
<dbReference type="CDD" id="cd17470">
    <property type="entry name" value="T3SS_Flik_C"/>
    <property type="match status" value="1"/>
</dbReference>
<evidence type="ECO:0000313" key="3">
    <source>
        <dbReference type="EMBL" id="RSD28021.1"/>
    </source>
</evidence>
<dbReference type="InterPro" id="IPR038610">
    <property type="entry name" value="FliK-like_C_sf"/>
</dbReference>
<feature type="compositionally biased region" description="Polar residues" evidence="1">
    <location>
        <begin position="365"/>
        <end position="375"/>
    </location>
</feature>
<dbReference type="Gene3D" id="3.30.750.140">
    <property type="match status" value="1"/>
</dbReference>